<dbReference type="EC" id="2.7.11.1" evidence="1"/>
<feature type="region of interest" description="Disordered" evidence="9">
    <location>
        <begin position="602"/>
        <end position="638"/>
    </location>
</feature>
<keyword evidence="12" id="KW-1185">Reference proteome</keyword>
<evidence type="ECO:0000256" key="3">
    <source>
        <dbReference type="ARBA" id="ARBA00022679"/>
    </source>
</evidence>
<evidence type="ECO:0000256" key="4">
    <source>
        <dbReference type="ARBA" id="ARBA00022741"/>
    </source>
</evidence>
<keyword evidence="5 11" id="KW-0418">Kinase</keyword>
<gene>
    <name evidence="11" type="ORF">CPB84DRAFT_1797827</name>
</gene>
<comment type="catalytic activity">
    <reaction evidence="7">
        <text>L-threonyl-[protein] + ATP = O-phospho-L-threonyl-[protein] + ADP + H(+)</text>
        <dbReference type="Rhea" id="RHEA:46608"/>
        <dbReference type="Rhea" id="RHEA-COMP:11060"/>
        <dbReference type="Rhea" id="RHEA-COMP:11605"/>
        <dbReference type="ChEBI" id="CHEBI:15378"/>
        <dbReference type="ChEBI" id="CHEBI:30013"/>
        <dbReference type="ChEBI" id="CHEBI:30616"/>
        <dbReference type="ChEBI" id="CHEBI:61977"/>
        <dbReference type="ChEBI" id="CHEBI:456216"/>
        <dbReference type="EC" id="2.7.11.1"/>
    </reaction>
</comment>
<comment type="caution">
    <text evidence="11">The sequence shown here is derived from an EMBL/GenBank/DDBJ whole genome shotgun (WGS) entry which is preliminary data.</text>
</comment>
<evidence type="ECO:0000313" key="11">
    <source>
        <dbReference type="EMBL" id="KAF8874212.1"/>
    </source>
</evidence>
<evidence type="ECO:0000256" key="2">
    <source>
        <dbReference type="ARBA" id="ARBA00022527"/>
    </source>
</evidence>
<dbReference type="SMART" id="SM00220">
    <property type="entry name" value="S_TKc"/>
    <property type="match status" value="1"/>
</dbReference>
<feature type="region of interest" description="Disordered" evidence="9">
    <location>
        <begin position="132"/>
        <end position="182"/>
    </location>
</feature>
<dbReference type="GO" id="GO:0004674">
    <property type="term" value="F:protein serine/threonine kinase activity"/>
    <property type="evidence" value="ECO:0007669"/>
    <property type="project" value="UniProtKB-KW"/>
</dbReference>
<evidence type="ECO:0000256" key="6">
    <source>
        <dbReference type="ARBA" id="ARBA00022840"/>
    </source>
</evidence>
<keyword evidence="2" id="KW-0723">Serine/threonine-protein kinase</keyword>
<dbReference type="Gene3D" id="3.30.200.20">
    <property type="entry name" value="Phosphorylase Kinase, domain 1"/>
    <property type="match status" value="1"/>
</dbReference>
<protein>
    <recommendedName>
        <fullName evidence="1">non-specific serine/threonine protein kinase</fullName>
        <ecNumber evidence="1">2.7.11.1</ecNumber>
    </recommendedName>
</protein>
<evidence type="ECO:0000256" key="5">
    <source>
        <dbReference type="ARBA" id="ARBA00022777"/>
    </source>
</evidence>
<name>A0A9P5TFD9_GYMJU</name>
<evidence type="ECO:0000256" key="7">
    <source>
        <dbReference type="ARBA" id="ARBA00047899"/>
    </source>
</evidence>
<keyword evidence="4" id="KW-0547">Nucleotide-binding</keyword>
<dbReference type="PANTHER" id="PTHR24343:SF137">
    <property type="entry name" value="SERINE_THREONINE-PROTEIN KINASE HRK1"/>
    <property type="match status" value="1"/>
</dbReference>
<evidence type="ECO:0000256" key="1">
    <source>
        <dbReference type="ARBA" id="ARBA00012513"/>
    </source>
</evidence>
<feature type="domain" description="Protein kinase" evidence="10">
    <location>
        <begin position="330"/>
        <end position="606"/>
    </location>
</feature>
<dbReference type="AlphaFoldDB" id="A0A9P5TFD9"/>
<evidence type="ECO:0000256" key="9">
    <source>
        <dbReference type="SAM" id="MobiDB-lite"/>
    </source>
</evidence>
<dbReference type="SUPFAM" id="SSF56112">
    <property type="entry name" value="Protein kinase-like (PK-like)"/>
    <property type="match status" value="1"/>
</dbReference>
<organism evidence="11 12">
    <name type="scientific">Gymnopilus junonius</name>
    <name type="common">Spectacular rustgill mushroom</name>
    <name type="synonym">Gymnopilus spectabilis subsp. junonius</name>
    <dbReference type="NCBI Taxonomy" id="109634"/>
    <lineage>
        <taxon>Eukaryota</taxon>
        <taxon>Fungi</taxon>
        <taxon>Dikarya</taxon>
        <taxon>Basidiomycota</taxon>
        <taxon>Agaricomycotina</taxon>
        <taxon>Agaricomycetes</taxon>
        <taxon>Agaricomycetidae</taxon>
        <taxon>Agaricales</taxon>
        <taxon>Agaricineae</taxon>
        <taxon>Hymenogastraceae</taxon>
        <taxon>Gymnopilus</taxon>
    </lineage>
</organism>
<evidence type="ECO:0000256" key="8">
    <source>
        <dbReference type="ARBA" id="ARBA00048679"/>
    </source>
</evidence>
<dbReference type="GO" id="GO:0005829">
    <property type="term" value="C:cytosol"/>
    <property type="evidence" value="ECO:0007669"/>
    <property type="project" value="TreeGrafter"/>
</dbReference>
<keyword evidence="3" id="KW-0808">Transferase</keyword>
<dbReference type="Proteomes" id="UP000724874">
    <property type="component" value="Unassembled WGS sequence"/>
</dbReference>
<accession>A0A9P5TFD9</accession>
<keyword evidence="6" id="KW-0067">ATP-binding</keyword>
<feature type="non-terminal residue" evidence="11">
    <location>
        <position position="679"/>
    </location>
</feature>
<sequence>MPLDGGVGISAAVAIGAKFIERSKFTARHDGIYDKEAEKRVKLADRFDRIPKEDVDHFELDEYNWLHSKTLEDLLNYKNVQDEYKSMEWYEQFFQKYRTRGRVRKAKRQVQSSIVKEGLHIEDLEAYSRSNSSRCSSVGSVIGGSESGLDLGRSRPYRTDSCSVRASGGSPPSASLDDINNDENREKVTAQVSDWLSSMEQEPSDDVPDQSNLSPLFGNDVPVRPSDADFESPIQMIKSLHASQDPDDEPKSDDINDHSAMNSDKKGKRTPLDDLKRFLNQHLPNSKKEPPRTATNQASLGIDAQPQLVGMHMHDSSWSENRNKPFNEYYSKWRKVGSNRRVQLIKRKTDGAVLCALKKYEPRRKEQPEKEYQKKIVAEFCISSTLKHPNVIHTFDLMTDHGSFYEVTEYLPYDLFSVVMTGKMTRSEIYCIFRQICDGVRYLHSTGVAHLDLKLDNCRIADTNVVKISDFSTATVFRYPGLGALQLSDSYEAPKADVWSVGIIFLCMILRRFPWKIAENSDISFQTFVKAHPDQSTIPIPERSTSPLEETILQYSVSVDTLQTGGASSIFNLLPRETRRTLKRMIVIDPLTRCTLEELLQSQESETGNTTRSQNRRIKRMSVGSSTGTPSIIDKSSEPLAENDDWLRSILPCCRPGVEPNHVHVTVKVEEKQEKRFFS</sequence>
<dbReference type="InterPro" id="IPR000719">
    <property type="entry name" value="Prot_kinase_dom"/>
</dbReference>
<dbReference type="GO" id="GO:0005524">
    <property type="term" value="F:ATP binding"/>
    <property type="evidence" value="ECO:0007669"/>
    <property type="project" value="UniProtKB-KW"/>
</dbReference>
<feature type="region of interest" description="Disordered" evidence="9">
    <location>
        <begin position="240"/>
        <end position="271"/>
    </location>
</feature>
<evidence type="ECO:0000313" key="12">
    <source>
        <dbReference type="Proteomes" id="UP000724874"/>
    </source>
</evidence>
<dbReference type="Gene3D" id="1.10.510.10">
    <property type="entry name" value="Transferase(Phosphotransferase) domain 1"/>
    <property type="match status" value="1"/>
</dbReference>
<dbReference type="OrthoDB" id="3057375at2759"/>
<proteinExistence type="predicted"/>
<dbReference type="Pfam" id="PF00069">
    <property type="entry name" value="Pkinase"/>
    <property type="match status" value="1"/>
</dbReference>
<dbReference type="PROSITE" id="PS50011">
    <property type="entry name" value="PROTEIN_KINASE_DOM"/>
    <property type="match status" value="1"/>
</dbReference>
<feature type="region of interest" description="Disordered" evidence="9">
    <location>
        <begin position="196"/>
        <end position="228"/>
    </location>
</feature>
<dbReference type="InterPro" id="IPR011009">
    <property type="entry name" value="Kinase-like_dom_sf"/>
</dbReference>
<dbReference type="EMBL" id="JADNYJ010000219">
    <property type="protein sequence ID" value="KAF8874212.1"/>
    <property type="molecule type" value="Genomic_DNA"/>
</dbReference>
<dbReference type="PANTHER" id="PTHR24343">
    <property type="entry name" value="SERINE/THREONINE KINASE"/>
    <property type="match status" value="1"/>
</dbReference>
<comment type="catalytic activity">
    <reaction evidence="8">
        <text>L-seryl-[protein] + ATP = O-phospho-L-seryl-[protein] + ADP + H(+)</text>
        <dbReference type="Rhea" id="RHEA:17989"/>
        <dbReference type="Rhea" id="RHEA-COMP:9863"/>
        <dbReference type="Rhea" id="RHEA-COMP:11604"/>
        <dbReference type="ChEBI" id="CHEBI:15378"/>
        <dbReference type="ChEBI" id="CHEBI:29999"/>
        <dbReference type="ChEBI" id="CHEBI:30616"/>
        <dbReference type="ChEBI" id="CHEBI:83421"/>
        <dbReference type="ChEBI" id="CHEBI:456216"/>
        <dbReference type="EC" id="2.7.11.1"/>
    </reaction>
</comment>
<evidence type="ECO:0000259" key="10">
    <source>
        <dbReference type="PROSITE" id="PS50011"/>
    </source>
</evidence>
<reference evidence="11" key="1">
    <citation type="submission" date="2020-11" db="EMBL/GenBank/DDBJ databases">
        <authorList>
            <consortium name="DOE Joint Genome Institute"/>
            <person name="Ahrendt S."/>
            <person name="Riley R."/>
            <person name="Andreopoulos W."/>
            <person name="LaButti K."/>
            <person name="Pangilinan J."/>
            <person name="Ruiz-duenas F.J."/>
            <person name="Barrasa J.M."/>
            <person name="Sanchez-Garcia M."/>
            <person name="Camarero S."/>
            <person name="Miyauchi S."/>
            <person name="Serrano A."/>
            <person name="Linde D."/>
            <person name="Babiker R."/>
            <person name="Drula E."/>
            <person name="Ayuso-Fernandez I."/>
            <person name="Pacheco R."/>
            <person name="Padilla G."/>
            <person name="Ferreira P."/>
            <person name="Barriuso J."/>
            <person name="Kellner H."/>
            <person name="Castanera R."/>
            <person name="Alfaro M."/>
            <person name="Ramirez L."/>
            <person name="Pisabarro A.G."/>
            <person name="Kuo A."/>
            <person name="Tritt A."/>
            <person name="Lipzen A."/>
            <person name="He G."/>
            <person name="Yan M."/>
            <person name="Ng V."/>
            <person name="Cullen D."/>
            <person name="Martin F."/>
            <person name="Rosso M.-N."/>
            <person name="Henrissat B."/>
            <person name="Hibbett D."/>
            <person name="Martinez A.T."/>
            <person name="Grigoriev I.V."/>
        </authorList>
    </citation>
    <scope>NUCLEOTIDE SEQUENCE</scope>
    <source>
        <strain evidence="11">AH 44721</strain>
    </source>
</reference>